<dbReference type="KEGG" id="afla:FHG64_14875"/>
<protein>
    <submittedName>
        <fullName evidence="1">Class I SAM-dependent methyltransferase</fullName>
    </submittedName>
</protein>
<proteinExistence type="predicted"/>
<reference evidence="1 2" key="1">
    <citation type="submission" date="2019-06" db="EMBL/GenBank/DDBJ databases">
        <title>Complete genome sequence of Antarcticibacterium flavum KCTC 52984T from an Antarctic marine sediment.</title>
        <authorList>
            <person name="Lee Y.M."/>
            <person name="Shin S.C."/>
        </authorList>
    </citation>
    <scope>NUCLEOTIDE SEQUENCE [LARGE SCALE GENOMIC DNA]</scope>
    <source>
        <strain evidence="1 2">KCTC 52984</strain>
    </source>
</reference>
<dbReference type="GO" id="GO:0008168">
    <property type="term" value="F:methyltransferase activity"/>
    <property type="evidence" value="ECO:0007669"/>
    <property type="project" value="UniProtKB-KW"/>
</dbReference>
<dbReference type="Gene3D" id="3.40.50.150">
    <property type="entry name" value="Vaccinia Virus protein VP39"/>
    <property type="match status" value="1"/>
</dbReference>
<organism evidence="1 2">
    <name type="scientific">Antarcticibacterium flavum</name>
    <dbReference type="NCBI Taxonomy" id="2058175"/>
    <lineage>
        <taxon>Bacteria</taxon>
        <taxon>Pseudomonadati</taxon>
        <taxon>Bacteroidota</taxon>
        <taxon>Flavobacteriia</taxon>
        <taxon>Flavobacteriales</taxon>
        <taxon>Flavobacteriaceae</taxon>
        <taxon>Antarcticibacterium</taxon>
    </lineage>
</organism>
<name>A0A5B7X5E8_9FLAO</name>
<evidence type="ECO:0000313" key="1">
    <source>
        <dbReference type="EMBL" id="QCY70579.1"/>
    </source>
</evidence>
<dbReference type="InterPro" id="IPR029063">
    <property type="entry name" value="SAM-dependent_MTases_sf"/>
</dbReference>
<dbReference type="OrthoDB" id="9795498at2"/>
<accession>A0A5B7X5E8</accession>
<dbReference type="GO" id="GO:0032259">
    <property type="term" value="P:methylation"/>
    <property type="evidence" value="ECO:0007669"/>
    <property type="project" value="UniProtKB-KW"/>
</dbReference>
<dbReference type="SUPFAM" id="SSF53335">
    <property type="entry name" value="S-adenosyl-L-methionine-dependent methyltransferases"/>
    <property type="match status" value="1"/>
</dbReference>
<dbReference type="Proteomes" id="UP000309016">
    <property type="component" value="Chromosome"/>
</dbReference>
<evidence type="ECO:0000313" key="2">
    <source>
        <dbReference type="Proteomes" id="UP000309016"/>
    </source>
</evidence>
<dbReference type="Pfam" id="PF13578">
    <property type="entry name" value="Methyltransf_24"/>
    <property type="match status" value="1"/>
</dbReference>
<dbReference type="EMBL" id="CP040812">
    <property type="protein sequence ID" value="QCY70579.1"/>
    <property type="molecule type" value="Genomic_DNA"/>
</dbReference>
<dbReference type="AlphaFoldDB" id="A0A5B7X5E8"/>
<keyword evidence="1" id="KW-0489">Methyltransferase</keyword>
<keyword evidence="1" id="KW-0808">Transferase</keyword>
<keyword evidence="2" id="KW-1185">Reference proteome</keyword>
<sequence length="304" mass="35523">MLKKKIKNILKSGLNRLPYVKTLHRLSLNSRFPAGHFYSSVVSLDDIRKRQDQIWPSDLPQIIPGIDLRRKEQLELLSELSKFYIDLPFPENKNKEFRYFLNNPYFSYGDGLILYFMIRHYEPKKIIEIGSGFSSALMLDTNECFFGGEIELIFVEPYPETRLLQLMNKKEEKVQLIAEEIQGIPLHIFKTFEPGDILFVDSSHIIKTGSDVQFILNKILPILKKGVLIHIHDIHFPFEYPKDWVLDGFGWNEVYYIQAFLMYNEGFKIIMFNDYLSKVNPEALVSMPLMAKATGSSLWLEKTI</sequence>
<gene>
    <name evidence="1" type="ORF">FHG64_14875</name>
</gene>